<sequence>MKTVKIFQSDKGLTLIEVITSLLIISILASLALGIYIGKYKAFFELKNGLEKKYALFRGAQVIKESIRTAEKIEWSERGVLKIYQADQNPSIPIDQVIPDKFYIDDKDHDGRTDLYKEHLGVSNPVATGLGRIACKEVGLELWEVRLSLNHPQTEELAFMVRQRVTGQD</sequence>
<dbReference type="Pfam" id="PF07963">
    <property type="entry name" value="N_methyl"/>
    <property type="match status" value="1"/>
</dbReference>
<dbReference type="NCBIfam" id="TIGR02532">
    <property type="entry name" value="IV_pilin_GFxxxE"/>
    <property type="match status" value="1"/>
</dbReference>
<organism evidence="2 3">
    <name type="scientific">Syntrophobotulus glycolicus (strain DSM 8271 / FlGlyR)</name>
    <dbReference type="NCBI Taxonomy" id="645991"/>
    <lineage>
        <taxon>Bacteria</taxon>
        <taxon>Bacillati</taxon>
        <taxon>Bacillota</taxon>
        <taxon>Clostridia</taxon>
        <taxon>Eubacteriales</taxon>
        <taxon>Desulfitobacteriaceae</taxon>
        <taxon>Syntrophobotulus</taxon>
    </lineage>
</organism>
<reference evidence="2 3" key="1">
    <citation type="journal article" date="2011" name="Stand. Genomic Sci.">
        <title>Complete genome sequence of Syntrophobotulus glycolicus type strain (FlGlyR).</title>
        <authorList>
            <person name="Han C."/>
            <person name="Mwirichia R."/>
            <person name="Chertkov O."/>
            <person name="Held B."/>
            <person name="Lapidus A."/>
            <person name="Nolan M."/>
            <person name="Lucas S."/>
            <person name="Hammon N."/>
            <person name="Deshpande S."/>
            <person name="Cheng J.F."/>
            <person name="Tapia R."/>
            <person name="Goodwin L."/>
            <person name="Pitluck S."/>
            <person name="Huntemann M."/>
            <person name="Liolios K."/>
            <person name="Ivanova N."/>
            <person name="Pagani I."/>
            <person name="Mavromatis K."/>
            <person name="Ovchinikova G."/>
            <person name="Pati A."/>
            <person name="Chen A."/>
            <person name="Palaniappan K."/>
            <person name="Land M."/>
            <person name="Hauser L."/>
            <person name="Brambilla E.M."/>
            <person name="Rohde M."/>
            <person name="Spring S."/>
            <person name="Sikorski J."/>
            <person name="Goker M."/>
            <person name="Woyke T."/>
            <person name="Bristow J."/>
            <person name="Eisen J.A."/>
            <person name="Markowitz V."/>
            <person name="Hugenholtz P."/>
            <person name="Kyrpides N.C."/>
            <person name="Klenk H.P."/>
            <person name="Detter J.C."/>
        </authorList>
    </citation>
    <scope>NUCLEOTIDE SEQUENCE [LARGE SCALE GENOMIC DNA]</scope>
    <source>
        <strain evidence="3">DSM 8271 / FlGlyR</strain>
    </source>
</reference>
<dbReference type="PROSITE" id="PS00409">
    <property type="entry name" value="PROKAR_NTER_METHYL"/>
    <property type="match status" value="1"/>
</dbReference>
<dbReference type="Proteomes" id="UP000007488">
    <property type="component" value="Chromosome"/>
</dbReference>
<gene>
    <name evidence="2" type="ordered locus">Sgly_1930</name>
</gene>
<accession>F0T0T7</accession>
<reference evidence="3" key="2">
    <citation type="submission" date="2011-02" db="EMBL/GenBank/DDBJ databases">
        <title>The complete genome of Syntrophobotulus glycolicus DSM 8271.</title>
        <authorList>
            <person name="Lucas S."/>
            <person name="Copeland A."/>
            <person name="Lapidus A."/>
            <person name="Bruce D."/>
            <person name="Goodwin L."/>
            <person name="Pitluck S."/>
            <person name="Kyrpides N."/>
            <person name="Mavromatis K."/>
            <person name="Pagani I."/>
            <person name="Ivanova N."/>
            <person name="Mikhailova N."/>
            <person name="Chertkov O."/>
            <person name="Held B."/>
            <person name="Detter J.C."/>
            <person name="Tapia R."/>
            <person name="Han C."/>
            <person name="Land M."/>
            <person name="Hauser L."/>
            <person name="Markowitz V."/>
            <person name="Cheng J.-F."/>
            <person name="Hugenholtz P."/>
            <person name="Woyke T."/>
            <person name="Wu D."/>
            <person name="Spring S."/>
            <person name="Schroeder M."/>
            <person name="Brambilla E."/>
            <person name="Klenk H.-P."/>
            <person name="Eisen J.A."/>
        </authorList>
    </citation>
    <scope>NUCLEOTIDE SEQUENCE [LARGE SCALE GENOMIC DNA]</scope>
    <source>
        <strain evidence="3">DSM 8271 / FlGlyR</strain>
    </source>
</reference>
<dbReference type="KEGG" id="sgy:Sgly_1930"/>
<evidence type="ECO:0000313" key="2">
    <source>
        <dbReference type="EMBL" id="ADY56226.1"/>
    </source>
</evidence>
<keyword evidence="1" id="KW-0472">Membrane</keyword>
<dbReference type="eggNOG" id="COG4968">
    <property type="taxonomic scope" value="Bacteria"/>
</dbReference>
<proteinExistence type="predicted"/>
<evidence type="ECO:0000313" key="3">
    <source>
        <dbReference type="Proteomes" id="UP000007488"/>
    </source>
</evidence>
<evidence type="ECO:0000256" key="1">
    <source>
        <dbReference type="SAM" id="Phobius"/>
    </source>
</evidence>
<keyword evidence="3" id="KW-1185">Reference proteome</keyword>
<feature type="transmembrane region" description="Helical" evidence="1">
    <location>
        <begin position="12"/>
        <end position="37"/>
    </location>
</feature>
<dbReference type="AlphaFoldDB" id="F0T0T7"/>
<dbReference type="InterPro" id="IPR012902">
    <property type="entry name" value="N_methyl_site"/>
</dbReference>
<dbReference type="RefSeq" id="WP_013625094.1">
    <property type="nucleotide sequence ID" value="NC_015172.1"/>
</dbReference>
<dbReference type="EMBL" id="CP002547">
    <property type="protein sequence ID" value="ADY56226.1"/>
    <property type="molecule type" value="Genomic_DNA"/>
</dbReference>
<keyword evidence="1" id="KW-1133">Transmembrane helix</keyword>
<keyword evidence="1" id="KW-0812">Transmembrane</keyword>
<evidence type="ECO:0008006" key="4">
    <source>
        <dbReference type="Google" id="ProtNLM"/>
    </source>
</evidence>
<dbReference type="STRING" id="645991.Sgly_1930"/>
<dbReference type="HOGENOM" id="CLU_134472_0_0_9"/>
<name>F0T0T7_SYNGF</name>
<protein>
    <recommendedName>
        <fullName evidence="4">Prepilin-type N-terminal cleavage/methylation domain-containing protein</fullName>
    </recommendedName>
</protein>